<dbReference type="CDD" id="cd00402">
    <property type="entry name" value="Riboflavin_synthase_like"/>
    <property type="match status" value="1"/>
</dbReference>
<dbReference type="PANTHER" id="PTHR21098:SF0">
    <property type="entry name" value="RIBOFLAVIN SYNTHASE"/>
    <property type="match status" value="1"/>
</dbReference>
<dbReference type="InterPro" id="IPR023366">
    <property type="entry name" value="ATP_synth_asu-like_sf"/>
</dbReference>
<dbReference type="EC" id="2.5.1.9" evidence="5 10"/>
<reference evidence="13 14" key="1">
    <citation type="submission" date="2015-10" db="EMBL/GenBank/DDBJ databases">
        <title>Metagenome-Assembled Genomes uncover a global brackish microbiome.</title>
        <authorList>
            <person name="Hugerth L.W."/>
            <person name="Larsson J."/>
            <person name="Alneberg J."/>
            <person name="Lindh M.V."/>
            <person name="Legrand C."/>
            <person name="Pinhassi J."/>
            <person name="Andersson A.F."/>
        </authorList>
    </citation>
    <scope>NUCLEOTIDE SEQUENCE [LARGE SCALE GENOMIC DNA]</scope>
    <source>
        <strain evidence="13">BACL9 MAG-120924-bin69</strain>
    </source>
</reference>
<evidence type="ECO:0000256" key="8">
    <source>
        <dbReference type="ARBA" id="ARBA00022679"/>
    </source>
</evidence>
<evidence type="ECO:0000256" key="2">
    <source>
        <dbReference type="ARBA" id="ARBA00002803"/>
    </source>
</evidence>
<comment type="catalytic activity">
    <reaction evidence="1">
        <text>2 6,7-dimethyl-8-(1-D-ribityl)lumazine + H(+) = 5-amino-6-(D-ribitylamino)uracil + riboflavin</text>
        <dbReference type="Rhea" id="RHEA:20772"/>
        <dbReference type="ChEBI" id="CHEBI:15378"/>
        <dbReference type="ChEBI" id="CHEBI:15934"/>
        <dbReference type="ChEBI" id="CHEBI:57986"/>
        <dbReference type="ChEBI" id="CHEBI:58201"/>
        <dbReference type="EC" id="2.5.1.9"/>
    </reaction>
</comment>
<organism evidence="13 14">
    <name type="scientific">Verrucomicrobia subdivision 6 bacterium BACL9 MAG-120924-bin69</name>
    <dbReference type="NCBI Taxonomy" id="1655635"/>
    <lineage>
        <taxon>Bacteria</taxon>
        <taxon>Pseudomonadati</taxon>
        <taxon>Verrucomicrobiota</taxon>
        <taxon>Verrucomicrobiia</taxon>
        <taxon>Verrucomicrobiales</taxon>
        <taxon>Verrucomicrobia subdivision 6</taxon>
    </lineage>
</organism>
<dbReference type="NCBIfam" id="TIGR00187">
    <property type="entry name" value="ribE"/>
    <property type="match status" value="1"/>
</dbReference>
<comment type="caution">
    <text evidence="13">The sequence shown here is derived from an EMBL/GenBank/DDBJ whole genome shotgun (WGS) entry which is preliminary data.</text>
</comment>
<comment type="subunit">
    <text evidence="4">Homotrimer.</text>
</comment>
<evidence type="ECO:0000256" key="1">
    <source>
        <dbReference type="ARBA" id="ARBA00000968"/>
    </source>
</evidence>
<evidence type="ECO:0000256" key="11">
    <source>
        <dbReference type="PROSITE-ProRule" id="PRU00524"/>
    </source>
</evidence>
<evidence type="ECO:0000313" key="13">
    <source>
        <dbReference type="EMBL" id="KRP31687.1"/>
    </source>
</evidence>
<evidence type="ECO:0000256" key="3">
    <source>
        <dbReference type="ARBA" id="ARBA00004887"/>
    </source>
</evidence>
<evidence type="ECO:0000256" key="7">
    <source>
        <dbReference type="ARBA" id="ARBA00022619"/>
    </source>
</evidence>
<name>A0A0R2X6T8_9BACT</name>
<dbReference type="Pfam" id="PF00677">
    <property type="entry name" value="Lum_binding"/>
    <property type="match status" value="2"/>
</dbReference>
<comment type="pathway">
    <text evidence="3">Cofactor biosynthesis; riboflavin biosynthesis; riboflavin from 2-hydroxy-3-oxobutyl phosphate and 5-amino-6-(D-ribitylamino)uracil: step 2/2.</text>
</comment>
<dbReference type="PROSITE" id="PS51177">
    <property type="entry name" value="LUMAZINE_BIND"/>
    <property type="match status" value="2"/>
</dbReference>
<feature type="domain" description="Lumazine-binding" evidence="12">
    <location>
        <begin position="1"/>
        <end position="96"/>
    </location>
</feature>
<comment type="function">
    <text evidence="2">Catalyzes the dismutation of two molecules of 6,7-dimethyl-8-ribityllumazine, resulting in the formation of riboflavin and 5-amino-6-(D-ribitylamino)uracil.</text>
</comment>
<dbReference type="Gene3D" id="2.40.30.20">
    <property type="match status" value="2"/>
</dbReference>
<keyword evidence="7" id="KW-0686">Riboflavin biosynthesis</keyword>
<gene>
    <name evidence="13" type="ORF">ABS33_08170</name>
</gene>
<dbReference type="GO" id="GO:0004746">
    <property type="term" value="F:riboflavin synthase activity"/>
    <property type="evidence" value="ECO:0007669"/>
    <property type="project" value="UniProtKB-UniRule"/>
</dbReference>
<dbReference type="PANTHER" id="PTHR21098">
    <property type="entry name" value="RIBOFLAVIN SYNTHASE ALPHA CHAIN"/>
    <property type="match status" value="1"/>
</dbReference>
<proteinExistence type="predicted"/>
<protein>
    <recommendedName>
        <fullName evidence="6 10">Riboflavin synthase</fullName>
        <ecNumber evidence="5 10">2.5.1.9</ecNumber>
    </recommendedName>
</protein>
<dbReference type="Proteomes" id="UP000051220">
    <property type="component" value="Unassembled WGS sequence"/>
</dbReference>
<evidence type="ECO:0000256" key="9">
    <source>
        <dbReference type="ARBA" id="ARBA00022737"/>
    </source>
</evidence>
<accession>A0A0R2X6T8</accession>
<dbReference type="SUPFAM" id="SSF63380">
    <property type="entry name" value="Riboflavin synthase domain-like"/>
    <property type="match status" value="2"/>
</dbReference>
<evidence type="ECO:0000259" key="12">
    <source>
        <dbReference type="PROSITE" id="PS51177"/>
    </source>
</evidence>
<feature type="repeat" description="Lumazine-binding" evidence="11">
    <location>
        <begin position="97"/>
        <end position="193"/>
    </location>
</feature>
<evidence type="ECO:0000256" key="5">
    <source>
        <dbReference type="ARBA" id="ARBA00012827"/>
    </source>
</evidence>
<dbReference type="InterPro" id="IPR001783">
    <property type="entry name" value="Lumazine-bd"/>
</dbReference>
<dbReference type="PIRSF" id="PIRSF000498">
    <property type="entry name" value="Riboflavin_syn_A"/>
    <property type="match status" value="1"/>
</dbReference>
<dbReference type="NCBIfam" id="NF006767">
    <property type="entry name" value="PRK09289.1"/>
    <property type="match status" value="1"/>
</dbReference>
<dbReference type="FunFam" id="2.40.30.20:FF:000003">
    <property type="entry name" value="Riboflavin synthase, alpha subunit"/>
    <property type="match status" value="1"/>
</dbReference>
<dbReference type="InterPro" id="IPR017938">
    <property type="entry name" value="Riboflavin_synthase-like_b-brl"/>
</dbReference>
<keyword evidence="9" id="KW-0677">Repeat</keyword>
<dbReference type="EMBL" id="LIDN01000418">
    <property type="protein sequence ID" value="KRP31687.1"/>
    <property type="molecule type" value="Genomic_DNA"/>
</dbReference>
<dbReference type="FunFam" id="2.40.30.20:FF:000004">
    <property type="entry name" value="Riboflavin synthase, alpha subunit"/>
    <property type="match status" value="1"/>
</dbReference>
<dbReference type="NCBIfam" id="NF009566">
    <property type="entry name" value="PRK13020.1"/>
    <property type="match status" value="1"/>
</dbReference>
<dbReference type="AlphaFoldDB" id="A0A0R2X6T8"/>
<evidence type="ECO:0000256" key="4">
    <source>
        <dbReference type="ARBA" id="ARBA00011233"/>
    </source>
</evidence>
<dbReference type="GO" id="GO:0009231">
    <property type="term" value="P:riboflavin biosynthetic process"/>
    <property type="evidence" value="ECO:0007669"/>
    <property type="project" value="UniProtKB-KW"/>
</dbReference>
<keyword evidence="8" id="KW-0808">Transferase</keyword>
<sequence length="197" mass="21505">MFTGIVEEAGVVQAVTRRGKGWSLEVEVGSIVLGVKIGDSVAVNGCCLTVTEVKGKRLIFDLLDETKEKTNLQSAQVGTRVNLESSLRADGKVGGHFVTGHIDGTASVLKWARSGEDWELEAEVPEGMERYVVPKGCVAIDGISLTIGRVEGRRFNVWIIPHTYEVTTLRDRKAGDQVNLECDLLAKYVEKMSGEKK</sequence>
<evidence type="ECO:0000256" key="10">
    <source>
        <dbReference type="NCBIfam" id="TIGR00187"/>
    </source>
</evidence>
<evidence type="ECO:0000313" key="14">
    <source>
        <dbReference type="Proteomes" id="UP000051220"/>
    </source>
</evidence>
<dbReference type="InterPro" id="IPR026017">
    <property type="entry name" value="Lumazine-bd_dom"/>
</dbReference>
<evidence type="ECO:0000256" key="6">
    <source>
        <dbReference type="ARBA" id="ARBA00013950"/>
    </source>
</evidence>
<feature type="repeat" description="Lumazine-binding" evidence="11">
    <location>
        <begin position="1"/>
        <end position="96"/>
    </location>
</feature>
<feature type="domain" description="Lumazine-binding" evidence="12">
    <location>
        <begin position="97"/>
        <end position="193"/>
    </location>
</feature>